<dbReference type="Gene3D" id="3.20.20.70">
    <property type="entry name" value="Aldolase class I"/>
    <property type="match status" value="1"/>
</dbReference>
<accession>A0A238F4Q5</accession>
<dbReference type="PANTHER" id="PTHR46911:SF1">
    <property type="entry name" value="2-ISOPROPYLMALATE SYNTHASE"/>
    <property type="match status" value="1"/>
</dbReference>
<dbReference type="HAMAP" id="MF_00572">
    <property type="entry name" value="LeuA_type2"/>
    <property type="match status" value="1"/>
</dbReference>
<proteinExistence type="inferred from homology"/>
<dbReference type="InterPro" id="IPR000891">
    <property type="entry name" value="PYR_CT"/>
</dbReference>
<dbReference type="Proteomes" id="UP000198372">
    <property type="component" value="Unassembled WGS sequence"/>
</dbReference>
<keyword evidence="13" id="KW-1185">Reference proteome</keyword>
<comment type="catalytic activity">
    <reaction evidence="1">
        <text>3-methyl-2-oxobutanoate + acetyl-CoA + H2O = (2S)-2-isopropylmalate + CoA + H(+)</text>
        <dbReference type="Rhea" id="RHEA:21524"/>
        <dbReference type="ChEBI" id="CHEBI:1178"/>
        <dbReference type="ChEBI" id="CHEBI:11851"/>
        <dbReference type="ChEBI" id="CHEBI:15377"/>
        <dbReference type="ChEBI" id="CHEBI:15378"/>
        <dbReference type="ChEBI" id="CHEBI:57287"/>
        <dbReference type="ChEBI" id="CHEBI:57288"/>
        <dbReference type="EC" id="2.3.3.13"/>
    </reaction>
</comment>
<dbReference type="STRING" id="269621.A0A238F4Q5"/>
<dbReference type="GO" id="GO:0046872">
    <property type="term" value="F:metal ion binding"/>
    <property type="evidence" value="ECO:0007669"/>
    <property type="project" value="UniProtKB-KW"/>
</dbReference>
<evidence type="ECO:0000256" key="4">
    <source>
        <dbReference type="ARBA" id="ARBA00012973"/>
    </source>
</evidence>
<evidence type="ECO:0000259" key="11">
    <source>
        <dbReference type="PROSITE" id="PS50991"/>
    </source>
</evidence>
<comment type="similarity">
    <text evidence="3">Belongs to the alpha-IPM synthase/homocitrate synthase family. LeuA type 2 subfamily.</text>
</comment>
<dbReference type="InterPro" id="IPR039371">
    <property type="entry name" value="LeuA_N_DRE-TIM"/>
</dbReference>
<organism evidence="12 13">
    <name type="scientific">Microbotryum intermedium</name>
    <dbReference type="NCBI Taxonomy" id="269621"/>
    <lineage>
        <taxon>Eukaryota</taxon>
        <taxon>Fungi</taxon>
        <taxon>Dikarya</taxon>
        <taxon>Basidiomycota</taxon>
        <taxon>Pucciniomycotina</taxon>
        <taxon>Microbotryomycetes</taxon>
        <taxon>Microbotryales</taxon>
        <taxon>Microbotryaceae</taxon>
        <taxon>Microbotryum</taxon>
    </lineage>
</organism>
<feature type="region of interest" description="Disordered" evidence="10">
    <location>
        <begin position="65"/>
        <end position="97"/>
    </location>
</feature>
<dbReference type="Pfam" id="PF00682">
    <property type="entry name" value="HMGL-like"/>
    <property type="match status" value="1"/>
</dbReference>
<gene>
    <name evidence="12" type="ORF">BQ2448_5637</name>
</gene>
<dbReference type="EMBL" id="FMSP01000001">
    <property type="protein sequence ID" value="SCV66991.1"/>
    <property type="molecule type" value="Genomic_DNA"/>
</dbReference>
<dbReference type="GO" id="GO:0009098">
    <property type="term" value="P:L-leucine biosynthetic process"/>
    <property type="evidence" value="ECO:0007669"/>
    <property type="project" value="UniProtKB-KW"/>
</dbReference>
<dbReference type="Pfam" id="PF08502">
    <property type="entry name" value="LeuA_dimer"/>
    <property type="match status" value="1"/>
</dbReference>
<sequence>MLSRTIAAHTPRIVSRSILPSAAVLATRPLSTSAAALAQGGATWLKDPSSKYLQVLSHLLGERSSSSDCTTETALSAPLGGPRRAPSHSHRPFKSVDLPNRTWPSKRITKAPRWASSDLRDGNQALVNPMTIDQKNRFFKLLLECGFKEIEAGFPSASETEFQFIRGLIEKDQLPGDVWLQVLTPAREELIRRTIESLRDAKKAILHMYNAAAPMFRDQVFQNTKEQTVALAVKHVKLVRQLVDEAIARGDPTEWQFEYSPEAFSQTEPEFAVELCNAVQDAWFAGKDKKSELPIIFNLPATVEVATPNHYADQIEYFCTHVKDRDCCVISLHTHNDRGTGIAASELGLMAGADRVEGCLFGNGERTGNVDLVTMAMNLYTQGINPELNFSDLERVIDTVTKCNDIPVHPRAPWAGELVFTAFSGSHQDAIKKGFGIRKKENGTKPWAIPYLPVDPADIGMTYEAVIRVNSQSGKGGVAYLVQRSLQLDLPKRMQPAFYQVIQALSERTSKEITPEDIEKSFRSAYYLGPEYNGRFSLVDYSFAGEKDKKTFQGVLNYDGKDQTVRGSGNGPVSSLMDALNSSTDLSLNLKEYSEHAIGTGQDTKAAAYVELIDARGRACWGVGIDEDVTAASLKAVLSAASNASVSADERIKEIENIVVGERYGGI</sequence>
<dbReference type="Gene3D" id="3.30.160.270">
    <property type="match status" value="1"/>
</dbReference>
<evidence type="ECO:0000256" key="8">
    <source>
        <dbReference type="ARBA" id="ARBA00022723"/>
    </source>
</evidence>
<reference evidence="13" key="1">
    <citation type="submission" date="2016-09" db="EMBL/GenBank/DDBJ databases">
        <authorList>
            <person name="Jeantristanb JTB J.-T."/>
            <person name="Ricardo R."/>
        </authorList>
    </citation>
    <scope>NUCLEOTIDE SEQUENCE [LARGE SCALE GENOMIC DNA]</scope>
</reference>
<dbReference type="OrthoDB" id="418791at2759"/>
<keyword evidence="9" id="KW-0100">Branched-chain amino acid biosynthesis</keyword>
<dbReference type="InterPro" id="IPR002034">
    <property type="entry name" value="AIPM/Hcit_synth_CS"/>
</dbReference>
<dbReference type="InterPro" id="IPR013785">
    <property type="entry name" value="Aldolase_TIM"/>
</dbReference>
<feature type="compositionally biased region" description="Polar residues" evidence="10">
    <location>
        <begin position="65"/>
        <end position="74"/>
    </location>
</feature>
<evidence type="ECO:0000313" key="12">
    <source>
        <dbReference type="EMBL" id="SCV66991.1"/>
    </source>
</evidence>
<dbReference type="PANTHER" id="PTHR46911">
    <property type="match status" value="1"/>
</dbReference>
<dbReference type="InterPro" id="IPR054692">
    <property type="entry name" value="LeuA-like_post-cat"/>
</dbReference>
<dbReference type="PROSITE" id="PS00816">
    <property type="entry name" value="AIPM_HOMOCIT_SYNTH_2"/>
    <property type="match status" value="1"/>
</dbReference>
<dbReference type="GO" id="GO:0003852">
    <property type="term" value="F:2-isopropylmalate synthase activity"/>
    <property type="evidence" value="ECO:0007669"/>
    <property type="project" value="UniProtKB-EC"/>
</dbReference>
<name>A0A238F4Q5_9BASI</name>
<dbReference type="EC" id="2.3.3.13" evidence="4"/>
<dbReference type="NCBIfam" id="NF002991">
    <property type="entry name" value="PRK03739.1"/>
    <property type="match status" value="1"/>
</dbReference>
<dbReference type="SUPFAM" id="SSF51569">
    <property type="entry name" value="Aldolase"/>
    <property type="match status" value="1"/>
</dbReference>
<dbReference type="PROSITE" id="PS00815">
    <property type="entry name" value="AIPM_HOMOCIT_SYNTH_1"/>
    <property type="match status" value="1"/>
</dbReference>
<dbReference type="GO" id="GO:0005739">
    <property type="term" value="C:mitochondrion"/>
    <property type="evidence" value="ECO:0007669"/>
    <property type="project" value="TreeGrafter"/>
</dbReference>
<evidence type="ECO:0000313" key="13">
    <source>
        <dbReference type="Proteomes" id="UP000198372"/>
    </source>
</evidence>
<dbReference type="SUPFAM" id="SSF110921">
    <property type="entry name" value="2-isopropylmalate synthase LeuA, allosteric (dimerisation) domain"/>
    <property type="match status" value="1"/>
</dbReference>
<evidence type="ECO:0000256" key="6">
    <source>
        <dbReference type="ARBA" id="ARBA00022605"/>
    </source>
</evidence>
<dbReference type="CDD" id="cd07942">
    <property type="entry name" value="DRE_TIM_LeuA"/>
    <property type="match status" value="1"/>
</dbReference>
<keyword evidence="6" id="KW-0028">Amino-acid biosynthesis</keyword>
<dbReference type="Pfam" id="PF22615">
    <property type="entry name" value="IPMS_D2"/>
    <property type="match status" value="1"/>
</dbReference>
<evidence type="ECO:0000256" key="10">
    <source>
        <dbReference type="SAM" id="MobiDB-lite"/>
    </source>
</evidence>
<comment type="pathway">
    <text evidence="2">Amino-acid biosynthesis; L-leucine biosynthesis; L-leucine from 3-methyl-2-oxobutanoate: step 1/4.</text>
</comment>
<evidence type="ECO:0000256" key="7">
    <source>
        <dbReference type="ARBA" id="ARBA00022679"/>
    </source>
</evidence>
<dbReference type="AlphaFoldDB" id="A0A238F4Q5"/>
<evidence type="ECO:0000256" key="5">
    <source>
        <dbReference type="ARBA" id="ARBA00022430"/>
    </source>
</evidence>
<evidence type="ECO:0000256" key="9">
    <source>
        <dbReference type="ARBA" id="ARBA00023304"/>
    </source>
</evidence>
<dbReference type="PROSITE" id="PS50991">
    <property type="entry name" value="PYR_CT"/>
    <property type="match status" value="1"/>
</dbReference>
<dbReference type="SUPFAM" id="SSF89000">
    <property type="entry name" value="post-HMGL domain-like"/>
    <property type="match status" value="1"/>
</dbReference>
<dbReference type="InterPro" id="IPR005668">
    <property type="entry name" value="IPM_Synthase"/>
</dbReference>
<keyword evidence="8" id="KW-0479">Metal-binding</keyword>
<dbReference type="InterPro" id="IPR036230">
    <property type="entry name" value="LeuA_allosteric_dom_sf"/>
</dbReference>
<evidence type="ECO:0000256" key="3">
    <source>
        <dbReference type="ARBA" id="ARBA00009767"/>
    </source>
</evidence>
<feature type="domain" description="Pyruvate carboxyltransferase" evidence="11">
    <location>
        <begin position="112"/>
        <end position="394"/>
    </location>
</feature>
<dbReference type="InterPro" id="IPR013709">
    <property type="entry name" value="2-isopropylmalate_synth_dimer"/>
</dbReference>
<dbReference type="NCBIfam" id="TIGR00970">
    <property type="entry name" value="leuA_yeast"/>
    <property type="match status" value="1"/>
</dbReference>
<keyword evidence="5" id="KW-0432">Leucine biosynthesis</keyword>
<dbReference type="SMART" id="SM00917">
    <property type="entry name" value="LeuA_dimer"/>
    <property type="match status" value="1"/>
</dbReference>
<protein>
    <recommendedName>
        <fullName evidence="4">2-isopropylmalate synthase</fullName>
        <ecNumber evidence="4">2.3.3.13</ecNumber>
    </recommendedName>
</protein>
<keyword evidence="7" id="KW-0808">Transferase</keyword>
<evidence type="ECO:0000256" key="1">
    <source>
        <dbReference type="ARBA" id="ARBA00000064"/>
    </source>
</evidence>
<evidence type="ECO:0000256" key="2">
    <source>
        <dbReference type="ARBA" id="ARBA00004689"/>
    </source>
</evidence>